<reference evidence="1 2" key="1">
    <citation type="submission" date="2024-04" db="EMBL/GenBank/DDBJ databases">
        <title>genome sequences of Mucor flavus KT1a and Helicostylum pulchrum KT1b strains isolated from the surface of a dry-aged beef.</title>
        <authorList>
            <person name="Toyotome T."/>
            <person name="Hosono M."/>
            <person name="Torimaru M."/>
            <person name="Fukuda K."/>
            <person name="Mikami N."/>
        </authorList>
    </citation>
    <scope>NUCLEOTIDE SEQUENCE [LARGE SCALE GENOMIC DNA]</scope>
    <source>
        <strain evidence="1 2">KT1a</strain>
    </source>
</reference>
<gene>
    <name evidence="1" type="ORF">MFLAVUS_010309</name>
</gene>
<keyword evidence="2" id="KW-1185">Reference proteome</keyword>
<proteinExistence type="predicted"/>
<organism evidence="1 2">
    <name type="scientific">Mucor flavus</name>
    <dbReference type="NCBI Taxonomy" id="439312"/>
    <lineage>
        <taxon>Eukaryota</taxon>
        <taxon>Fungi</taxon>
        <taxon>Fungi incertae sedis</taxon>
        <taxon>Mucoromycota</taxon>
        <taxon>Mucoromycotina</taxon>
        <taxon>Mucoromycetes</taxon>
        <taxon>Mucorales</taxon>
        <taxon>Mucorineae</taxon>
        <taxon>Mucoraceae</taxon>
        <taxon>Mucor</taxon>
    </lineage>
</organism>
<dbReference type="EMBL" id="BAABUK010000035">
    <property type="protein sequence ID" value="GAA5816776.1"/>
    <property type="molecule type" value="Genomic_DNA"/>
</dbReference>
<evidence type="ECO:0000313" key="1">
    <source>
        <dbReference type="EMBL" id="GAA5816776.1"/>
    </source>
</evidence>
<protein>
    <submittedName>
        <fullName evidence="1">Uncharacterized protein</fullName>
    </submittedName>
</protein>
<name>A0ABP9ZCC3_9FUNG</name>
<accession>A0ABP9ZCC3</accession>
<comment type="caution">
    <text evidence="1">The sequence shown here is derived from an EMBL/GenBank/DDBJ whole genome shotgun (WGS) entry which is preliminary data.</text>
</comment>
<sequence length="529" mass="61280">MEGIIRMEDVYDLGRHTHCVLIFLGNTEVTIRALSTSTRKYRSYTTSIEKDIFIAYDIQKRNILSWGDRNLNTSDRNFVTVDRFTDRLYHIFEKDKSSWDQDDLFLMQAVSDFMRLLVGNMIKESEGKLKDADKLHYVFVVPSEWEEEIRQVLIRPIFVQANLIAKDDHNSRLLFCSDLESICYFITEKRPHNMQLGTGRSMVLCRVTPVKENQVLIKLDLVSAVNPLFDFPGSLNFSNVVRSNSFSLTIDEVKGAIKGFLLTGLSIDAHTEIVESITEELYNKNLYNADMNYEGYVSMIEYLTEPLLIDTSKWSLDTHQNKFVKSICFFDICSEISRTPFNNLKDLLYNNLIKEYTIFSLADKCSSQIKLNQKLLNWSKRMVEYYRISFNPKSIIHKHFWEEEFDCETIVSGMSRYALDAIQNSNINGKPRIVSTENLASCSSIFQKSKPDAIMNIDVSFESTLLSLSFLDENGLIKEIWGHNYFHLTRDDGSLSKDKCMSLNKDILNEIDTVLGFGYIKQAVKYRRI</sequence>
<evidence type="ECO:0000313" key="2">
    <source>
        <dbReference type="Proteomes" id="UP001473302"/>
    </source>
</evidence>
<dbReference type="Proteomes" id="UP001473302">
    <property type="component" value="Unassembled WGS sequence"/>
</dbReference>